<dbReference type="EMBL" id="MSFK01000052">
    <property type="protein sequence ID" value="PWY66396.1"/>
    <property type="molecule type" value="Genomic_DNA"/>
</dbReference>
<dbReference type="OrthoDB" id="10066232at2759"/>
<dbReference type="AlphaFoldDB" id="A0A317UXS7"/>
<protein>
    <submittedName>
        <fullName evidence="1">Uncharacterized protein</fullName>
    </submittedName>
</protein>
<keyword evidence="2" id="KW-1185">Reference proteome</keyword>
<dbReference type="Proteomes" id="UP000246702">
    <property type="component" value="Unassembled WGS sequence"/>
</dbReference>
<accession>A0A317UXS7</accession>
<dbReference type="STRING" id="1450535.A0A317UXS7"/>
<dbReference type="RefSeq" id="XP_025461660.1">
    <property type="nucleotide sequence ID" value="XM_025610438.1"/>
</dbReference>
<proteinExistence type="predicted"/>
<evidence type="ECO:0000313" key="1">
    <source>
        <dbReference type="EMBL" id="PWY66396.1"/>
    </source>
</evidence>
<sequence length="228" mass="25969">MDKLQKNLRGLDAAATELSTLLRREGIRHAFIGGYATSLISAMRITQDIDVIVDADPRTIQNLLLQDPIFQIQERRREADPVKCDIIRGGDNEHMRLPSAASVKIMSMPPHTRLPILSELPIVHPSILFLTKVKRWAIYRTSHRPESKRKFKTDAEDIVVLLKWLRDSGMHIDFAGYPERPKELTLQNVCDLYRHSESSEMCQLLEANLKPEDLAAVQNYNGAESPSF</sequence>
<reference evidence="1 2" key="1">
    <citation type="submission" date="2016-12" db="EMBL/GenBank/DDBJ databases">
        <title>The genomes of Aspergillus section Nigri reveals drivers in fungal speciation.</title>
        <authorList>
            <consortium name="DOE Joint Genome Institute"/>
            <person name="Vesth T.C."/>
            <person name="Nybo J."/>
            <person name="Theobald S."/>
            <person name="Brandl J."/>
            <person name="Frisvad J.C."/>
            <person name="Nielsen K.F."/>
            <person name="Lyhne E.K."/>
            <person name="Kogle M.E."/>
            <person name="Kuo A."/>
            <person name="Riley R."/>
            <person name="Clum A."/>
            <person name="Nolan M."/>
            <person name="Lipzen A."/>
            <person name="Salamov A."/>
            <person name="Henrissat B."/>
            <person name="Wiebenga A."/>
            <person name="De Vries R.P."/>
            <person name="Grigoriev I.V."/>
            <person name="Mortensen U.H."/>
            <person name="Andersen M.R."/>
            <person name="Baker S.E."/>
        </authorList>
    </citation>
    <scope>NUCLEOTIDE SEQUENCE [LARGE SCALE GENOMIC DNA]</scope>
    <source>
        <strain evidence="1 2">CBS 115572</strain>
    </source>
</reference>
<comment type="caution">
    <text evidence="1">The sequence shown here is derived from an EMBL/GenBank/DDBJ whole genome shotgun (WGS) entry which is preliminary data.</text>
</comment>
<gene>
    <name evidence="1" type="ORF">BO94DRAFT_528783</name>
</gene>
<name>A0A317UXS7_9EURO</name>
<evidence type="ECO:0000313" key="2">
    <source>
        <dbReference type="Proteomes" id="UP000246702"/>
    </source>
</evidence>
<organism evidence="1 2">
    <name type="scientific">Aspergillus sclerotioniger CBS 115572</name>
    <dbReference type="NCBI Taxonomy" id="1450535"/>
    <lineage>
        <taxon>Eukaryota</taxon>
        <taxon>Fungi</taxon>
        <taxon>Dikarya</taxon>
        <taxon>Ascomycota</taxon>
        <taxon>Pezizomycotina</taxon>
        <taxon>Eurotiomycetes</taxon>
        <taxon>Eurotiomycetidae</taxon>
        <taxon>Eurotiales</taxon>
        <taxon>Aspergillaceae</taxon>
        <taxon>Aspergillus</taxon>
        <taxon>Aspergillus subgen. Circumdati</taxon>
    </lineage>
</organism>
<dbReference type="GeneID" id="37112581"/>